<evidence type="ECO:0000313" key="3">
    <source>
        <dbReference type="Proteomes" id="UP000799118"/>
    </source>
</evidence>
<evidence type="ECO:0000313" key="2">
    <source>
        <dbReference type="EMBL" id="KAE9409429.1"/>
    </source>
</evidence>
<feature type="chain" id="PRO_5025435240" description="Secreted protein" evidence="1">
    <location>
        <begin position="19"/>
        <end position="99"/>
    </location>
</feature>
<evidence type="ECO:0008006" key="4">
    <source>
        <dbReference type="Google" id="ProtNLM"/>
    </source>
</evidence>
<feature type="signal peptide" evidence="1">
    <location>
        <begin position="1"/>
        <end position="18"/>
    </location>
</feature>
<keyword evidence="3" id="KW-1185">Reference proteome</keyword>
<keyword evidence="1" id="KW-0732">Signal</keyword>
<sequence>MHSLDVTLMLSLILTARQNLLFITAPFVEEALNRVQVVVTLYQWVHCSCMLGSAGLNAHCLGDEFLFHTFETAFAQTQSEPLCVLETGHILISLSQQNS</sequence>
<dbReference type="Proteomes" id="UP000799118">
    <property type="component" value="Unassembled WGS sequence"/>
</dbReference>
<name>A0A6A4IFS2_9AGAR</name>
<protein>
    <recommendedName>
        <fullName evidence="4">Secreted protein</fullName>
    </recommendedName>
</protein>
<reference evidence="2" key="1">
    <citation type="journal article" date="2019" name="Environ. Microbiol.">
        <title>Fungal ecological strategies reflected in gene transcription - a case study of two litter decomposers.</title>
        <authorList>
            <person name="Barbi F."/>
            <person name="Kohler A."/>
            <person name="Barry K."/>
            <person name="Baskaran P."/>
            <person name="Daum C."/>
            <person name="Fauchery L."/>
            <person name="Ihrmark K."/>
            <person name="Kuo A."/>
            <person name="LaButti K."/>
            <person name="Lipzen A."/>
            <person name="Morin E."/>
            <person name="Grigoriev I.V."/>
            <person name="Henrissat B."/>
            <person name="Lindahl B."/>
            <person name="Martin F."/>
        </authorList>
    </citation>
    <scope>NUCLEOTIDE SEQUENCE</scope>
    <source>
        <strain evidence="2">JB14</strain>
    </source>
</reference>
<dbReference type="AlphaFoldDB" id="A0A6A4IFS2"/>
<proteinExistence type="predicted"/>
<gene>
    <name evidence="2" type="ORF">BT96DRAFT_985136</name>
</gene>
<dbReference type="EMBL" id="ML769388">
    <property type="protein sequence ID" value="KAE9409429.1"/>
    <property type="molecule type" value="Genomic_DNA"/>
</dbReference>
<organism evidence="2 3">
    <name type="scientific">Gymnopus androsaceus JB14</name>
    <dbReference type="NCBI Taxonomy" id="1447944"/>
    <lineage>
        <taxon>Eukaryota</taxon>
        <taxon>Fungi</taxon>
        <taxon>Dikarya</taxon>
        <taxon>Basidiomycota</taxon>
        <taxon>Agaricomycotina</taxon>
        <taxon>Agaricomycetes</taxon>
        <taxon>Agaricomycetidae</taxon>
        <taxon>Agaricales</taxon>
        <taxon>Marasmiineae</taxon>
        <taxon>Omphalotaceae</taxon>
        <taxon>Gymnopus</taxon>
    </lineage>
</organism>
<accession>A0A6A4IFS2</accession>
<evidence type="ECO:0000256" key="1">
    <source>
        <dbReference type="SAM" id="SignalP"/>
    </source>
</evidence>